<accession>A0A6J6UZH4</accession>
<organism evidence="6">
    <name type="scientific">freshwater metagenome</name>
    <dbReference type="NCBI Taxonomy" id="449393"/>
    <lineage>
        <taxon>unclassified sequences</taxon>
        <taxon>metagenomes</taxon>
        <taxon>ecological metagenomes</taxon>
    </lineage>
</organism>
<dbReference type="InterPro" id="IPR053180">
    <property type="entry name" value="Ca-binding_acidic-repeat"/>
</dbReference>
<protein>
    <submittedName>
        <fullName evidence="6">Unannotated protein</fullName>
    </submittedName>
</protein>
<reference evidence="6" key="1">
    <citation type="submission" date="2020-05" db="EMBL/GenBank/DDBJ databases">
        <authorList>
            <person name="Chiriac C."/>
            <person name="Salcher M."/>
            <person name="Ghai R."/>
            <person name="Kavagutti S V."/>
        </authorList>
    </citation>
    <scope>NUCLEOTIDE SEQUENCE</scope>
</reference>
<feature type="compositionally biased region" description="Acidic residues" evidence="5">
    <location>
        <begin position="674"/>
        <end position="716"/>
    </location>
</feature>
<dbReference type="PANTHER" id="PTHR37467">
    <property type="entry name" value="EXPORTED CALCIUM-BINDING GLYCOPROTEIN-RELATED"/>
    <property type="match status" value="1"/>
</dbReference>
<feature type="compositionally biased region" description="Polar residues" evidence="5">
    <location>
        <begin position="598"/>
        <end position="608"/>
    </location>
</feature>
<feature type="compositionally biased region" description="Acidic residues" evidence="5">
    <location>
        <begin position="490"/>
        <end position="502"/>
    </location>
</feature>
<evidence type="ECO:0000256" key="2">
    <source>
        <dbReference type="ARBA" id="ARBA00022525"/>
    </source>
</evidence>
<feature type="compositionally biased region" description="Acidic residues" evidence="5">
    <location>
        <begin position="359"/>
        <end position="369"/>
    </location>
</feature>
<dbReference type="InterPro" id="IPR018247">
    <property type="entry name" value="EF_Hand_1_Ca_BS"/>
</dbReference>
<dbReference type="PANTHER" id="PTHR37467:SF1">
    <property type="entry name" value="EXPORTED CALCIUM-BINDING GLYCOPROTEIN"/>
    <property type="match status" value="1"/>
</dbReference>
<keyword evidence="2" id="KW-0964">Secreted</keyword>
<feature type="compositionally biased region" description="Acidic residues" evidence="5">
    <location>
        <begin position="612"/>
        <end position="626"/>
    </location>
</feature>
<evidence type="ECO:0000313" key="6">
    <source>
        <dbReference type="EMBL" id="CAB4765260.1"/>
    </source>
</evidence>
<sequence>MTSRPSRRPDRPRAHRKAVAAGVGLSTAAFYTLLTVPLAAPANAEQLPLPPGATSAGSVDLLRAQVLSVPLLGQSAVDLSVGRASGSLNAANPRAVAAADNIATTNDLVALLGLEEAVLDTLLGNVTQTAPPDNAAPATDELLPTDGGPLDALDLLLDLGVSNASAQARFSADGRCIPSLPPVSQSRVSTADVELLGSIGLGGTASVSQQTRLVPNGRPNGGRNVVTEVEGSTVALEILGNPVLEVLSAPRLEVRADGTPGADDVTYTAPVIALAGTGGDLADFPFTTPGAAGQLIEVSVADPVVEVLPNGVRATLQGAIHIKVTLAGFLDVAEIDVFPMTAQATAPAGGVECGTPGDTDGDGLTDDVEGVIGTNPNNPDSDGDGTGDGQEDADGDGLTNLEEVTGSENDRYDNEPTDPTDADSDDDGLTDGQEVDLTGTDPNTADTDGDGTSDAAEDPDGDGLTNLQEVSGSENDAFDDEPTKPLVADSDGDGLDDGEETSGSENDAFANAPTDPNAADTDGGGVPDGDEVTSTGPTDPATNPNNAADDVLDPAGDADQDGVTNGDEVSGDANDGYDNEPTDPRDPDSDDDGLTDGQEINETATDPNTADTDGDGTSDAAEDPDGDGLTNLEEVSGSENDAFDNEPTDPLVADTDGGGVEDGDELAAGTDPNDPLDDLPLDDQDQDGLTDAEELVEGTDPTDPDTDGDGLLDGEEVNTVGTDPLDPDTDSDGLNDGREVNTVGTDPLDADSDSDGLSDGREVNNVGSDPLDKDTDGDRLNDGQEVTRFKTDPTRKDTDRDGLNDRVEVKGSANKRYDKCPTNPNRKDSDKDGLTDRQEIKRFGTDPCTKDTDQGGASDGKEVKAGSDPLDPRSTPGNP</sequence>
<proteinExistence type="predicted"/>
<feature type="compositionally biased region" description="Acidic residues" evidence="5">
    <location>
        <begin position="550"/>
        <end position="560"/>
    </location>
</feature>
<dbReference type="InterPro" id="IPR059100">
    <property type="entry name" value="TSP3_bac"/>
</dbReference>
<feature type="compositionally biased region" description="Polar residues" evidence="5">
    <location>
        <begin position="532"/>
        <end position="546"/>
    </location>
</feature>
<name>A0A6J6UZH4_9ZZZZ</name>
<dbReference type="Pfam" id="PF18884">
    <property type="entry name" value="TSP3_bac"/>
    <property type="match status" value="13"/>
</dbReference>
<comment type="subcellular location">
    <subcellularLocation>
        <location evidence="1">Secreted</location>
    </subcellularLocation>
</comment>
<evidence type="ECO:0000256" key="3">
    <source>
        <dbReference type="ARBA" id="ARBA00022729"/>
    </source>
</evidence>
<dbReference type="AlphaFoldDB" id="A0A6J6UZH4"/>
<feature type="compositionally biased region" description="Acidic residues" evidence="5">
    <location>
        <begin position="447"/>
        <end position="461"/>
    </location>
</feature>
<gene>
    <name evidence="6" type="ORF">UFOPK2761_02976</name>
</gene>
<feature type="compositionally biased region" description="Basic and acidic residues" evidence="5">
    <location>
        <begin position="770"/>
        <end position="865"/>
    </location>
</feature>
<dbReference type="PROSITE" id="PS00018">
    <property type="entry name" value="EF_HAND_1"/>
    <property type="match status" value="1"/>
</dbReference>
<keyword evidence="3" id="KW-0732">Signal</keyword>
<feature type="compositionally biased region" description="Polar residues" evidence="5">
    <location>
        <begin position="465"/>
        <end position="474"/>
    </location>
</feature>
<feature type="region of interest" description="Disordered" evidence="5">
    <location>
        <begin position="346"/>
        <end position="879"/>
    </location>
</feature>
<feature type="compositionally biased region" description="Acidic residues" evidence="5">
    <location>
        <begin position="415"/>
        <end position="429"/>
    </location>
</feature>
<evidence type="ECO:0000256" key="5">
    <source>
        <dbReference type="SAM" id="MobiDB-lite"/>
    </source>
</evidence>
<evidence type="ECO:0000256" key="4">
    <source>
        <dbReference type="ARBA" id="ARBA00022837"/>
    </source>
</evidence>
<keyword evidence="4" id="KW-0106">Calcium</keyword>
<dbReference type="EMBL" id="CAEZYQ010000032">
    <property type="protein sequence ID" value="CAB4765260.1"/>
    <property type="molecule type" value="Genomic_DNA"/>
</dbReference>
<evidence type="ECO:0000256" key="1">
    <source>
        <dbReference type="ARBA" id="ARBA00004613"/>
    </source>
</evidence>
<feature type="compositionally biased region" description="Acidic residues" evidence="5">
    <location>
        <begin position="381"/>
        <end position="395"/>
    </location>
</feature>